<dbReference type="PROSITE" id="PS00646">
    <property type="entry name" value="RIBOSOMAL_S13_1"/>
    <property type="match status" value="1"/>
</dbReference>
<comment type="similarity">
    <text evidence="1 8 9">Belongs to the universal ribosomal protein uS13 family.</text>
</comment>
<keyword evidence="5 8" id="KW-0689">Ribosomal protein</keyword>
<dbReference type="PANTHER" id="PTHR10871">
    <property type="entry name" value="30S RIBOSOMAL PROTEIN S13/40S RIBOSOMAL PROTEIN S18"/>
    <property type="match status" value="1"/>
</dbReference>
<dbReference type="InterPro" id="IPR019980">
    <property type="entry name" value="Ribosomal_uS13_bac-type"/>
</dbReference>
<dbReference type="InterPro" id="IPR010979">
    <property type="entry name" value="Ribosomal_uS13-like_H2TH"/>
</dbReference>
<feature type="region of interest" description="Disordered" evidence="10">
    <location>
        <begin position="92"/>
        <end position="127"/>
    </location>
</feature>
<dbReference type="PROSITE" id="PS50159">
    <property type="entry name" value="RIBOSOMAL_S13_2"/>
    <property type="match status" value="1"/>
</dbReference>
<dbReference type="SUPFAM" id="SSF46946">
    <property type="entry name" value="S13-like H2TH domain"/>
    <property type="match status" value="1"/>
</dbReference>
<dbReference type="eggNOG" id="COG0099">
    <property type="taxonomic scope" value="Bacteria"/>
</dbReference>
<comment type="subunit">
    <text evidence="8">Part of the 30S ribosomal subunit. Forms a loose heterodimer with protein S19. Forms two bridges to the 50S subunit in the 70S ribosome.</text>
</comment>
<dbReference type="PIRSF" id="PIRSF002134">
    <property type="entry name" value="Ribosomal_S13"/>
    <property type="match status" value="1"/>
</dbReference>
<proteinExistence type="inferred from homology"/>
<keyword evidence="12" id="KW-1185">Reference proteome</keyword>
<dbReference type="InterPro" id="IPR018269">
    <property type="entry name" value="Ribosomal_uS13_CS"/>
</dbReference>
<evidence type="ECO:0000256" key="1">
    <source>
        <dbReference type="ARBA" id="ARBA00008080"/>
    </source>
</evidence>
<comment type="caution">
    <text evidence="11">The sequence shown here is derived from an EMBL/GenBank/DDBJ whole genome shotgun (WGS) entry which is preliminary data.</text>
</comment>
<keyword evidence="3 8" id="KW-0699">rRNA-binding</keyword>
<dbReference type="HAMAP" id="MF_01315">
    <property type="entry name" value="Ribosomal_uS13"/>
    <property type="match status" value="1"/>
</dbReference>
<dbReference type="Gene3D" id="1.10.8.50">
    <property type="match status" value="1"/>
</dbReference>
<dbReference type="GO" id="GO:0005829">
    <property type="term" value="C:cytosol"/>
    <property type="evidence" value="ECO:0007669"/>
    <property type="project" value="TreeGrafter"/>
</dbReference>
<dbReference type="Proteomes" id="UP000003781">
    <property type="component" value="Unassembled WGS sequence"/>
</dbReference>
<sequence length="127" mass="14560">MARISGVDLPRDKRVEIGLTYLYGIGLSRSQEILEETGVNPDTRVRDLSDEDVAKLRACIENNYQIEGDLRRWEAMNIKRLADIGTYRGRRHRQGLPVRGQRTRTNGRTRRGRRVTVAGKKKAPSKK</sequence>
<dbReference type="NCBIfam" id="TIGR03631">
    <property type="entry name" value="uS13_bact"/>
    <property type="match status" value="1"/>
</dbReference>
<dbReference type="FunFam" id="1.10.8.50:FF:000001">
    <property type="entry name" value="30S ribosomal protein S13"/>
    <property type="match status" value="1"/>
</dbReference>
<evidence type="ECO:0000313" key="12">
    <source>
        <dbReference type="Proteomes" id="UP000003781"/>
    </source>
</evidence>
<name>A3IQ26_9CHRO</name>
<evidence type="ECO:0000256" key="8">
    <source>
        <dbReference type="HAMAP-Rule" id="MF_01315"/>
    </source>
</evidence>
<evidence type="ECO:0000256" key="2">
    <source>
        <dbReference type="ARBA" id="ARBA00022555"/>
    </source>
</evidence>
<dbReference type="Gene3D" id="4.10.910.10">
    <property type="entry name" value="30s ribosomal protein s13, domain 2"/>
    <property type="match status" value="1"/>
</dbReference>
<evidence type="ECO:0000256" key="6">
    <source>
        <dbReference type="ARBA" id="ARBA00023274"/>
    </source>
</evidence>
<comment type="function">
    <text evidence="8">Located at the top of the head of the 30S subunit, it contacts several helices of the 16S rRNA. In the 70S ribosome it contacts the 23S rRNA (bridge B1a) and protein L5 of the 50S subunit (bridge B1b), connecting the 2 subunits; these bridges are implicated in subunit movement. Contacts the tRNAs in the A and P-sites.</text>
</comment>
<evidence type="ECO:0000256" key="3">
    <source>
        <dbReference type="ARBA" id="ARBA00022730"/>
    </source>
</evidence>
<accession>A3IQ26</accession>
<evidence type="ECO:0000256" key="4">
    <source>
        <dbReference type="ARBA" id="ARBA00022884"/>
    </source>
</evidence>
<reference evidence="11 12" key="1">
    <citation type="submission" date="2007-03" db="EMBL/GenBank/DDBJ databases">
        <authorList>
            <person name="Stal L."/>
            <person name="Ferriera S."/>
            <person name="Johnson J."/>
            <person name="Kravitz S."/>
            <person name="Beeson K."/>
            <person name="Sutton G."/>
            <person name="Rogers Y.-H."/>
            <person name="Friedman R."/>
            <person name="Frazier M."/>
            <person name="Venter J.C."/>
        </authorList>
    </citation>
    <scope>NUCLEOTIDE SEQUENCE [LARGE SCALE GENOMIC DNA]</scope>
    <source>
        <strain evidence="11 12">CCY0110</strain>
    </source>
</reference>
<dbReference type="PANTHER" id="PTHR10871:SF1">
    <property type="entry name" value="SMALL RIBOSOMAL SUBUNIT PROTEIN US13M"/>
    <property type="match status" value="1"/>
</dbReference>
<dbReference type="GO" id="GO:0000049">
    <property type="term" value="F:tRNA binding"/>
    <property type="evidence" value="ECO:0007669"/>
    <property type="project" value="UniProtKB-UniRule"/>
</dbReference>
<dbReference type="InterPro" id="IPR027437">
    <property type="entry name" value="Rbsml_uS13_C"/>
</dbReference>
<dbReference type="GO" id="GO:0003735">
    <property type="term" value="F:structural constituent of ribosome"/>
    <property type="evidence" value="ECO:0007669"/>
    <property type="project" value="InterPro"/>
</dbReference>
<evidence type="ECO:0000256" key="10">
    <source>
        <dbReference type="SAM" id="MobiDB-lite"/>
    </source>
</evidence>
<dbReference type="AlphaFoldDB" id="A3IQ26"/>
<keyword evidence="6 8" id="KW-0687">Ribonucleoprotein</keyword>
<dbReference type="GO" id="GO:0019843">
    <property type="term" value="F:rRNA binding"/>
    <property type="evidence" value="ECO:0007669"/>
    <property type="project" value="UniProtKB-UniRule"/>
</dbReference>
<dbReference type="FunFam" id="4.10.910.10:FF:000001">
    <property type="entry name" value="30S ribosomal protein S13"/>
    <property type="match status" value="1"/>
</dbReference>
<dbReference type="OrthoDB" id="9803610at2"/>
<feature type="compositionally biased region" description="Basic residues" evidence="10">
    <location>
        <begin position="101"/>
        <end position="127"/>
    </location>
</feature>
<organism evidence="11 12">
    <name type="scientific">Crocosphaera chwakensis CCY0110</name>
    <dbReference type="NCBI Taxonomy" id="391612"/>
    <lineage>
        <taxon>Bacteria</taxon>
        <taxon>Bacillati</taxon>
        <taxon>Cyanobacteriota</taxon>
        <taxon>Cyanophyceae</taxon>
        <taxon>Oscillatoriophycideae</taxon>
        <taxon>Chroococcales</taxon>
        <taxon>Aphanothecaceae</taxon>
        <taxon>Crocosphaera</taxon>
        <taxon>Crocosphaera chwakensis</taxon>
    </lineage>
</organism>
<keyword evidence="2 8" id="KW-0820">tRNA-binding</keyword>
<evidence type="ECO:0000313" key="11">
    <source>
        <dbReference type="EMBL" id="EAZ91366.1"/>
    </source>
</evidence>
<dbReference type="EMBL" id="AAXW01000014">
    <property type="protein sequence ID" value="EAZ91366.1"/>
    <property type="molecule type" value="Genomic_DNA"/>
</dbReference>
<dbReference type="GO" id="GO:0006412">
    <property type="term" value="P:translation"/>
    <property type="evidence" value="ECO:0007669"/>
    <property type="project" value="UniProtKB-UniRule"/>
</dbReference>
<evidence type="ECO:0000256" key="9">
    <source>
        <dbReference type="RuleBase" id="RU003830"/>
    </source>
</evidence>
<dbReference type="Pfam" id="PF00416">
    <property type="entry name" value="Ribosomal_S13"/>
    <property type="match status" value="1"/>
</dbReference>
<dbReference type="InterPro" id="IPR001892">
    <property type="entry name" value="Ribosomal_uS13"/>
</dbReference>
<evidence type="ECO:0000256" key="5">
    <source>
        <dbReference type="ARBA" id="ARBA00022980"/>
    </source>
</evidence>
<dbReference type="GO" id="GO:0015935">
    <property type="term" value="C:small ribosomal subunit"/>
    <property type="evidence" value="ECO:0007669"/>
    <property type="project" value="TreeGrafter"/>
</dbReference>
<gene>
    <name evidence="8 11" type="primary">rpsM</name>
    <name evidence="8" type="synonym">rps13</name>
    <name evidence="11" type="ORF">CY0110_05332</name>
</gene>
<evidence type="ECO:0000256" key="7">
    <source>
        <dbReference type="ARBA" id="ARBA00035166"/>
    </source>
</evidence>
<protein>
    <recommendedName>
        <fullName evidence="7 8">Small ribosomal subunit protein uS13</fullName>
    </recommendedName>
</protein>
<dbReference type="RefSeq" id="WP_008275491.1">
    <property type="nucleotide sequence ID" value="NZ_AAXW01000014.1"/>
</dbReference>
<keyword evidence="4 8" id="KW-0694">RNA-binding</keyword>